<comment type="caution">
    <text evidence="2">The sequence shown here is derived from an EMBL/GenBank/DDBJ whole genome shotgun (WGS) entry which is preliminary data.</text>
</comment>
<evidence type="ECO:0000313" key="3">
    <source>
        <dbReference type="Proteomes" id="UP000735302"/>
    </source>
</evidence>
<evidence type="ECO:0000256" key="1">
    <source>
        <dbReference type="SAM" id="MobiDB-lite"/>
    </source>
</evidence>
<dbReference type="AlphaFoldDB" id="A0AAV3ZMS5"/>
<organism evidence="2 3">
    <name type="scientific">Plakobranchus ocellatus</name>
    <dbReference type="NCBI Taxonomy" id="259542"/>
    <lineage>
        <taxon>Eukaryota</taxon>
        <taxon>Metazoa</taxon>
        <taxon>Spiralia</taxon>
        <taxon>Lophotrochozoa</taxon>
        <taxon>Mollusca</taxon>
        <taxon>Gastropoda</taxon>
        <taxon>Heterobranchia</taxon>
        <taxon>Euthyneura</taxon>
        <taxon>Panpulmonata</taxon>
        <taxon>Sacoglossa</taxon>
        <taxon>Placobranchoidea</taxon>
        <taxon>Plakobranchidae</taxon>
        <taxon>Plakobranchus</taxon>
    </lineage>
</organism>
<keyword evidence="3" id="KW-1185">Reference proteome</keyword>
<dbReference type="Proteomes" id="UP000735302">
    <property type="component" value="Unassembled WGS sequence"/>
</dbReference>
<name>A0AAV3ZMS5_9GAST</name>
<reference evidence="2 3" key="1">
    <citation type="journal article" date="2021" name="Elife">
        <title>Chloroplast acquisition without the gene transfer in kleptoplastic sea slugs, Plakobranchus ocellatus.</title>
        <authorList>
            <person name="Maeda T."/>
            <person name="Takahashi S."/>
            <person name="Yoshida T."/>
            <person name="Shimamura S."/>
            <person name="Takaki Y."/>
            <person name="Nagai Y."/>
            <person name="Toyoda A."/>
            <person name="Suzuki Y."/>
            <person name="Arimoto A."/>
            <person name="Ishii H."/>
            <person name="Satoh N."/>
            <person name="Nishiyama T."/>
            <person name="Hasebe M."/>
            <person name="Maruyama T."/>
            <person name="Minagawa J."/>
            <person name="Obokata J."/>
            <person name="Shigenobu S."/>
        </authorList>
    </citation>
    <scope>NUCLEOTIDE SEQUENCE [LARGE SCALE GENOMIC DNA]</scope>
</reference>
<dbReference type="EMBL" id="BLXT01002663">
    <property type="protein sequence ID" value="GFN96137.1"/>
    <property type="molecule type" value="Genomic_DNA"/>
</dbReference>
<proteinExistence type="predicted"/>
<accession>A0AAV3ZMS5</accession>
<feature type="region of interest" description="Disordered" evidence="1">
    <location>
        <begin position="1"/>
        <end position="42"/>
    </location>
</feature>
<sequence>MSFSNPMISSKDADLPSSSRQADAEQGSKWRSAMADDPNNVQTLQLECLEEEDEQASLVFKNGRSRPGGSKLQETNVDSVEDILQKDSQNMGAVAPGYTDSDLSKEMLHLDNQLKAAFRLTQDSSKAAVPETDGIKPAATTTSTFEFNKNDDFSKESGGATVAPTAVVTAPPPIIKAQESVQDKENTSNKAERKGTIPIAHEDIESILKIRKKVKKLPPSSVSPQNVRSRPDLIPREDENIIAIKRVHIRAPGDRRKVYLSSQ</sequence>
<evidence type="ECO:0000313" key="2">
    <source>
        <dbReference type="EMBL" id="GFN96137.1"/>
    </source>
</evidence>
<feature type="region of interest" description="Disordered" evidence="1">
    <location>
        <begin position="123"/>
        <end position="159"/>
    </location>
</feature>
<gene>
    <name evidence="2" type="ORF">PoB_002264300</name>
</gene>
<protein>
    <submittedName>
        <fullName evidence="2">Uncharacterized protein</fullName>
    </submittedName>
</protein>